<reference evidence="1 2" key="1">
    <citation type="submission" date="2018-06" db="EMBL/GenBank/DDBJ databases">
        <title>Genomic Encyclopedia of Archaeal and Bacterial Type Strains, Phase II (KMG-II): from individual species to whole genera.</title>
        <authorList>
            <person name="Goeker M."/>
        </authorList>
    </citation>
    <scope>NUCLEOTIDE SEQUENCE [LARGE SCALE GENOMIC DNA]</scope>
    <source>
        <strain evidence="1 2">DSM 19830</strain>
    </source>
</reference>
<evidence type="ECO:0000313" key="1">
    <source>
        <dbReference type="EMBL" id="PZX46018.1"/>
    </source>
</evidence>
<dbReference type="Proteomes" id="UP000248882">
    <property type="component" value="Unassembled WGS sequence"/>
</dbReference>
<evidence type="ECO:0000313" key="2">
    <source>
        <dbReference type="Proteomes" id="UP000248882"/>
    </source>
</evidence>
<keyword evidence="2" id="KW-1185">Reference proteome</keyword>
<name>A0A2W7QBD3_9BACT</name>
<organism evidence="1 2">
    <name type="scientific">Algoriphagus chordae</name>
    <dbReference type="NCBI Taxonomy" id="237019"/>
    <lineage>
        <taxon>Bacteria</taxon>
        <taxon>Pseudomonadati</taxon>
        <taxon>Bacteroidota</taxon>
        <taxon>Cytophagia</taxon>
        <taxon>Cytophagales</taxon>
        <taxon>Cyclobacteriaceae</taxon>
        <taxon>Algoriphagus</taxon>
    </lineage>
</organism>
<dbReference type="OrthoDB" id="1305241at2"/>
<accession>A0A2W7QBD3</accession>
<proteinExistence type="predicted"/>
<dbReference type="AlphaFoldDB" id="A0A2W7QBD3"/>
<gene>
    <name evidence="1" type="ORF">LV85_04385</name>
</gene>
<dbReference type="EMBL" id="QKZT01000036">
    <property type="protein sequence ID" value="PZX46018.1"/>
    <property type="molecule type" value="Genomic_DNA"/>
</dbReference>
<sequence>MSIEQCAKDFLKRLSLELDIFDADLELSYETDLLGVVINNFKLKAPESVAVMAITNSLEGLTTDTTIDLTDDINTYISLKSVEISYLSRKKETKFRIRNFALASPIGAIIPIKYIENNDPYKISQAEKDNIERKFREVILFFGKNTITQDEFSGFFSKVISGAKNTVIAVYNSTNKNFVNLYSKSYFLYLLKGNRTLFPQDVIHDYKVESSLISSVNTSTNDFTQFFEVYDVIDEYHHANDILVKYLKLYQVIEYLITRTLLVKIQGNSSNQNLFLREMTSLAKYDDFDKSNFKTVFKTNEVDLGNWFKLKLSTNAILKATVEELLYPNESKTIDTTNNGAIYNALLILIYKLRNTVVHNKESEIHLTIHNIKLRPELLKLINDLLLKLELILFKKVVDFEDVITYKGKNLALY</sequence>
<protein>
    <submittedName>
        <fullName evidence="1">Uncharacterized protein</fullName>
    </submittedName>
</protein>
<comment type="caution">
    <text evidence="1">The sequence shown here is derived from an EMBL/GenBank/DDBJ whole genome shotgun (WGS) entry which is preliminary data.</text>
</comment>
<dbReference type="RefSeq" id="WP_111323439.1">
    <property type="nucleotide sequence ID" value="NZ_QKZT01000036.1"/>
</dbReference>